<dbReference type="GO" id="GO:0051301">
    <property type="term" value="P:cell division"/>
    <property type="evidence" value="ECO:0007669"/>
    <property type="project" value="UniProtKB-KW"/>
</dbReference>
<evidence type="ECO:0000256" key="10">
    <source>
        <dbReference type="SAM" id="Coils"/>
    </source>
</evidence>
<sequence length="261" mass="29610">MNVEDWLSGLFASPKKSNAGINKQSFKDVPNFEKNQTTNKILADLQDANLSANLQVEEEIKIMGILTKEHIAETARLTNILRPLKLDVANLPDELSKLVEIVSTAKQQAQELEETIEISVKVADISASQTQALQRLQNLEKIQESLHHMNTCDTHEQLARKKETEFLSKKIGEYAGHVRHLEKKLEAVDYTSDIGHRSLEQRYKDLNLASEKLSQLRSKLDIYSDLTPDLNLAKIQVQNAKDELMQLERQITDNISNINSN</sequence>
<dbReference type="AlphaFoldDB" id="A0A8J2WGI9"/>
<keyword evidence="8" id="KW-0206">Cytoskeleton</keyword>
<comment type="similarity">
    <text evidence="2">Belongs to the HAUS1 family.</text>
</comment>
<evidence type="ECO:0000256" key="6">
    <source>
        <dbReference type="ARBA" id="ARBA00022776"/>
    </source>
</evidence>
<dbReference type="Pfam" id="PF25762">
    <property type="entry name" value="HAUS1"/>
    <property type="match status" value="1"/>
</dbReference>
<keyword evidence="9" id="KW-0131">Cell cycle</keyword>
<evidence type="ECO:0000256" key="1">
    <source>
        <dbReference type="ARBA" id="ARBA00004186"/>
    </source>
</evidence>
<feature type="coiled-coil region" evidence="10">
    <location>
        <begin position="196"/>
        <end position="257"/>
    </location>
</feature>
<accession>A0A8J2WGI9</accession>
<proteinExistence type="inferred from homology"/>
<dbReference type="PANTHER" id="PTHR31570:SF1">
    <property type="entry name" value="HAUS AUGMIN-LIKE COMPLEX SUBUNIT 1"/>
    <property type="match status" value="1"/>
</dbReference>
<evidence type="ECO:0000256" key="4">
    <source>
        <dbReference type="ARBA" id="ARBA00022618"/>
    </source>
</evidence>
<dbReference type="InterPro" id="IPR026243">
    <property type="entry name" value="HAUS1"/>
</dbReference>
<keyword evidence="3" id="KW-0963">Cytoplasm</keyword>
<evidence type="ECO:0000256" key="8">
    <source>
        <dbReference type="ARBA" id="ARBA00023212"/>
    </source>
</evidence>
<dbReference type="GO" id="GO:0070652">
    <property type="term" value="C:HAUS complex"/>
    <property type="evidence" value="ECO:0007669"/>
    <property type="project" value="InterPro"/>
</dbReference>
<dbReference type="EMBL" id="CAKKLH010000004">
    <property type="protein sequence ID" value="CAH0098645.1"/>
    <property type="molecule type" value="Genomic_DNA"/>
</dbReference>
<dbReference type="GO" id="GO:0051225">
    <property type="term" value="P:spindle assembly"/>
    <property type="evidence" value="ECO:0007669"/>
    <property type="project" value="InterPro"/>
</dbReference>
<keyword evidence="5" id="KW-0493">Microtubule</keyword>
<evidence type="ECO:0000256" key="3">
    <source>
        <dbReference type="ARBA" id="ARBA00022490"/>
    </source>
</evidence>
<evidence type="ECO:0000256" key="2">
    <source>
        <dbReference type="ARBA" id="ARBA00005479"/>
    </source>
</evidence>
<dbReference type="PANTHER" id="PTHR31570">
    <property type="entry name" value="HAUS AUGMIN-LIKE COMPLEX SUBUNIT 1"/>
    <property type="match status" value="1"/>
</dbReference>
<dbReference type="OrthoDB" id="5372507at2759"/>
<protein>
    <submittedName>
        <fullName evidence="11">Uncharacterized protein</fullName>
    </submittedName>
</protein>
<keyword evidence="4" id="KW-0132">Cell division</keyword>
<dbReference type="GO" id="GO:0005819">
    <property type="term" value="C:spindle"/>
    <property type="evidence" value="ECO:0007669"/>
    <property type="project" value="UniProtKB-SubCell"/>
</dbReference>
<dbReference type="Proteomes" id="UP000789390">
    <property type="component" value="Unassembled WGS sequence"/>
</dbReference>
<evidence type="ECO:0000313" key="12">
    <source>
        <dbReference type="Proteomes" id="UP000789390"/>
    </source>
</evidence>
<evidence type="ECO:0000256" key="5">
    <source>
        <dbReference type="ARBA" id="ARBA00022701"/>
    </source>
</evidence>
<comment type="subcellular location">
    <subcellularLocation>
        <location evidence="1">Cytoplasm</location>
        <location evidence="1">Cytoskeleton</location>
        <location evidence="1">Spindle</location>
    </subcellularLocation>
</comment>
<dbReference type="GO" id="GO:0005829">
    <property type="term" value="C:cytosol"/>
    <property type="evidence" value="ECO:0007669"/>
    <property type="project" value="TreeGrafter"/>
</dbReference>
<reference evidence="11" key="1">
    <citation type="submission" date="2021-11" db="EMBL/GenBank/DDBJ databases">
        <authorList>
            <person name="Schell T."/>
        </authorList>
    </citation>
    <scope>NUCLEOTIDE SEQUENCE</scope>
    <source>
        <strain evidence="11">M5</strain>
    </source>
</reference>
<organism evidence="11 12">
    <name type="scientific">Daphnia galeata</name>
    <dbReference type="NCBI Taxonomy" id="27404"/>
    <lineage>
        <taxon>Eukaryota</taxon>
        <taxon>Metazoa</taxon>
        <taxon>Ecdysozoa</taxon>
        <taxon>Arthropoda</taxon>
        <taxon>Crustacea</taxon>
        <taxon>Branchiopoda</taxon>
        <taxon>Diplostraca</taxon>
        <taxon>Cladocera</taxon>
        <taxon>Anomopoda</taxon>
        <taxon>Daphniidae</taxon>
        <taxon>Daphnia</taxon>
    </lineage>
</organism>
<dbReference type="GO" id="GO:0005874">
    <property type="term" value="C:microtubule"/>
    <property type="evidence" value="ECO:0007669"/>
    <property type="project" value="UniProtKB-KW"/>
</dbReference>
<name>A0A8J2WGI9_9CRUS</name>
<gene>
    <name evidence="11" type="ORF">DGAL_LOCUS731</name>
</gene>
<keyword evidence="12" id="KW-1185">Reference proteome</keyword>
<evidence type="ECO:0000256" key="9">
    <source>
        <dbReference type="ARBA" id="ARBA00023306"/>
    </source>
</evidence>
<comment type="caution">
    <text evidence="11">The sequence shown here is derived from an EMBL/GenBank/DDBJ whole genome shotgun (WGS) entry which is preliminary data.</text>
</comment>
<evidence type="ECO:0000256" key="7">
    <source>
        <dbReference type="ARBA" id="ARBA00023054"/>
    </source>
</evidence>
<keyword evidence="7 10" id="KW-0175">Coiled coil</keyword>
<keyword evidence="6" id="KW-0498">Mitosis</keyword>
<evidence type="ECO:0000313" key="11">
    <source>
        <dbReference type="EMBL" id="CAH0098645.1"/>
    </source>
</evidence>